<dbReference type="Pfam" id="PF12893">
    <property type="entry name" value="Lumazine_bd_2"/>
    <property type="match status" value="1"/>
</dbReference>
<dbReference type="EMBL" id="WSQA01000015">
    <property type="protein sequence ID" value="MVZ63716.1"/>
    <property type="molecule type" value="Genomic_DNA"/>
</dbReference>
<evidence type="ECO:0000313" key="2">
    <source>
        <dbReference type="Proteomes" id="UP000435036"/>
    </source>
</evidence>
<dbReference type="Gene3D" id="3.10.450.50">
    <property type="match status" value="1"/>
</dbReference>
<name>A0A6N8L301_9SPHI</name>
<keyword evidence="2" id="KW-1185">Reference proteome</keyword>
<reference evidence="1 2" key="1">
    <citation type="submission" date="2019-12" db="EMBL/GenBank/DDBJ databases">
        <authorList>
            <person name="Dong K."/>
        </authorList>
    </citation>
    <scope>NUCLEOTIDE SEQUENCE [LARGE SCALE GENOMIC DNA]</scope>
    <source>
        <strain evidence="1 2">JCM 31225</strain>
    </source>
</reference>
<protein>
    <submittedName>
        <fullName evidence="1">Uncharacterized protein</fullName>
    </submittedName>
</protein>
<dbReference type="InterPro" id="IPR039437">
    <property type="entry name" value="FrzH/put_lumazine-bd"/>
</dbReference>
<evidence type="ECO:0000313" key="1">
    <source>
        <dbReference type="EMBL" id="MVZ63716.1"/>
    </source>
</evidence>
<organism evidence="1 2">
    <name type="scientific">Sphingobacterium humi</name>
    <dbReference type="NCBI Taxonomy" id="1796905"/>
    <lineage>
        <taxon>Bacteria</taxon>
        <taxon>Pseudomonadati</taxon>
        <taxon>Bacteroidota</taxon>
        <taxon>Sphingobacteriia</taxon>
        <taxon>Sphingobacteriales</taxon>
        <taxon>Sphingobacteriaceae</taxon>
        <taxon>Sphingobacterium</taxon>
    </lineage>
</organism>
<sequence length="168" mass="19160">MPLPLKYQIRNNINIKHLTIKNKDMKNLTKTIALACVLFVSSVNVFASTDKGLNNAIVDNVVDAYINSTVYGETAYVNELFSNNFNQKFNGVSKQKAIQKNAYIQFLKQNKGVKYNCETSFEWVEKGKDYSLAKVTLDFGAFKRIDYVSVSMQQDGWKIDEVNSVYNK</sequence>
<gene>
    <name evidence="1" type="ORF">GQF63_16945</name>
</gene>
<accession>A0A6N8L301</accession>
<proteinExistence type="predicted"/>
<dbReference type="Proteomes" id="UP000435036">
    <property type="component" value="Unassembled WGS sequence"/>
</dbReference>
<dbReference type="AlphaFoldDB" id="A0A6N8L301"/>
<comment type="caution">
    <text evidence="1">The sequence shown here is derived from an EMBL/GenBank/DDBJ whole genome shotgun (WGS) entry which is preliminary data.</text>
</comment>